<accession>A0ABQ7JA91</accession>
<keyword evidence="1" id="KW-0472">Membrane</keyword>
<name>A0ABQ7JA91_9APIC</name>
<evidence type="ECO:0000313" key="3">
    <source>
        <dbReference type="Proteomes" id="UP000823046"/>
    </source>
</evidence>
<keyword evidence="1" id="KW-0812">Transmembrane</keyword>
<keyword evidence="1" id="KW-1133">Transmembrane helix</keyword>
<dbReference type="EMBL" id="JADAQX010000271">
    <property type="protein sequence ID" value="KAF8820922.1"/>
    <property type="molecule type" value="Genomic_DNA"/>
</dbReference>
<protein>
    <submittedName>
        <fullName evidence="2">Uncharacterized protein</fullName>
    </submittedName>
</protein>
<keyword evidence="3" id="KW-1185">Reference proteome</keyword>
<evidence type="ECO:0000256" key="1">
    <source>
        <dbReference type="SAM" id="Phobius"/>
    </source>
</evidence>
<comment type="caution">
    <text evidence="2">The sequence shown here is derived from an EMBL/GenBank/DDBJ whole genome shotgun (WGS) entry which is preliminary data.</text>
</comment>
<sequence>MKTQQQSIERGFFLIASLAAVSSLSRADCNLPFFLFLWFSFFHFPQEATVGHDNLMIILIVLSMLQDILYLIYWPAKLFAPSWLSISPSTYAIHVAVTLTSILELLLKIPLLAALWSTDQTPDVYIVKNIAATEYNSAFTRR</sequence>
<organism evidence="2 3">
    <name type="scientific">Cardiosporidium cionae</name>
    <dbReference type="NCBI Taxonomy" id="476202"/>
    <lineage>
        <taxon>Eukaryota</taxon>
        <taxon>Sar</taxon>
        <taxon>Alveolata</taxon>
        <taxon>Apicomplexa</taxon>
        <taxon>Aconoidasida</taxon>
        <taxon>Nephromycida</taxon>
        <taxon>Cardiosporidium</taxon>
    </lineage>
</organism>
<proteinExistence type="predicted"/>
<gene>
    <name evidence="2" type="ORF">IE077_002668</name>
</gene>
<feature type="transmembrane region" description="Helical" evidence="1">
    <location>
        <begin position="55"/>
        <end position="74"/>
    </location>
</feature>
<reference evidence="2 3" key="1">
    <citation type="journal article" date="2020" name="bioRxiv">
        <title>Metabolic contributions of an alphaproteobacterial endosymbiont in the apicomplexan Cardiosporidium cionae.</title>
        <authorList>
            <person name="Hunter E.S."/>
            <person name="Paight C.J."/>
            <person name="Lane C.E."/>
        </authorList>
    </citation>
    <scope>NUCLEOTIDE SEQUENCE [LARGE SCALE GENOMIC DNA]</scope>
    <source>
        <strain evidence="2">ESH_2018</strain>
    </source>
</reference>
<evidence type="ECO:0000313" key="2">
    <source>
        <dbReference type="EMBL" id="KAF8820922.1"/>
    </source>
</evidence>
<dbReference type="Proteomes" id="UP000823046">
    <property type="component" value="Unassembled WGS sequence"/>
</dbReference>